<dbReference type="SUPFAM" id="SSF52172">
    <property type="entry name" value="CheY-like"/>
    <property type="match status" value="1"/>
</dbReference>
<evidence type="ECO:0000313" key="8">
    <source>
        <dbReference type="EMBL" id="ALP52205.1"/>
    </source>
</evidence>
<dbReference type="SMART" id="SM00862">
    <property type="entry name" value="Trans_reg_C"/>
    <property type="match status" value="1"/>
</dbReference>
<dbReference type="PANTHER" id="PTHR48111:SF40">
    <property type="entry name" value="PHOSPHATE REGULON TRANSCRIPTIONAL REGULATORY PROTEIN PHOB"/>
    <property type="match status" value="1"/>
</dbReference>
<feature type="DNA-binding region" description="OmpR/PhoB-type" evidence="5">
    <location>
        <begin position="130"/>
        <end position="229"/>
    </location>
</feature>
<keyword evidence="9" id="KW-1185">Reference proteome</keyword>
<dbReference type="GO" id="GO:0000976">
    <property type="term" value="F:transcription cis-regulatory region binding"/>
    <property type="evidence" value="ECO:0007669"/>
    <property type="project" value="TreeGrafter"/>
</dbReference>
<dbReference type="Pfam" id="PF00486">
    <property type="entry name" value="Trans_reg_C"/>
    <property type="match status" value="1"/>
</dbReference>
<evidence type="ECO:0008006" key="10">
    <source>
        <dbReference type="Google" id="ProtNLM"/>
    </source>
</evidence>
<dbReference type="InterPro" id="IPR036388">
    <property type="entry name" value="WH-like_DNA-bd_sf"/>
</dbReference>
<dbReference type="EMBL" id="CP013099">
    <property type="protein sequence ID" value="ALP52205.1"/>
    <property type="molecule type" value="Genomic_DNA"/>
</dbReference>
<dbReference type="Gene3D" id="3.40.50.2300">
    <property type="match status" value="1"/>
</dbReference>
<dbReference type="STRING" id="1748243.Tel_03050"/>
<dbReference type="GO" id="GO:0000156">
    <property type="term" value="F:phosphorelay response regulator activity"/>
    <property type="evidence" value="ECO:0007669"/>
    <property type="project" value="TreeGrafter"/>
</dbReference>
<evidence type="ECO:0000256" key="2">
    <source>
        <dbReference type="ARBA" id="ARBA00023012"/>
    </source>
</evidence>
<keyword evidence="2" id="KW-0902">Two-component regulatory system</keyword>
<dbReference type="SMART" id="SM00448">
    <property type="entry name" value="REC"/>
    <property type="match status" value="1"/>
</dbReference>
<evidence type="ECO:0000313" key="9">
    <source>
        <dbReference type="Proteomes" id="UP000055136"/>
    </source>
</evidence>
<dbReference type="PROSITE" id="PS50110">
    <property type="entry name" value="RESPONSE_REGULATORY"/>
    <property type="match status" value="1"/>
</dbReference>
<reference evidence="8" key="1">
    <citation type="submission" date="2015-10" db="EMBL/GenBank/DDBJ databases">
        <title>Description of Candidatus Tenderia electrophaga gen. nov, sp. nov., an Uncultivated Electroautotroph from a Biocathode Enrichment.</title>
        <authorList>
            <person name="Eddie B.J."/>
            <person name="Malanoski A.P."/>
            <person name="Wang Z."/>
            <person name="Hall R.J."/>
            <person name="Oh S.D."/>
            <person name="Heiner C."/>
            <person name="Lin B."/>
            <person name="Strycharz-Glaven S.M."/>
        </authorList>
    </citation>
    <scope>NUCLEOTIDE SEQUENCE [LARGE SCALE GENOMIC DNA]</scope>
    <source>
        <strain evidence="8">NRL1</strain>
    </source>
</reference>
<accession>A0A0S2TAM1</accession>
<evidence type="ECO:0000256" key="5">
    <source>
        <dbReference type="PROSITE-ProRule" id="PRU01091"/>
    </source>
</evidence>
<evidence type="ECO:0000256" key="3">
    <source>
        <dbReference type="ARBA" id="ARBA00023125"/>
    </source>
</evidence>
<dbReference type="InterPro" id="IPR039420">
    <property type="entry name" value="WalR-like"/>
</dbReference>
<dbReference type="PANTHER" id="PTHR48111">
    <property type="entry name" value="REGULATOR OF RPOS"/>
    <property type="match status" value="1"/>
</dbReference>
<evidence type="ECO:0000256" key="4">
    <source>
        <dbReference type="PROSITE-ProRule" id="PRU00169"/>
    </source>
</evidence>
<dbReference type="PROSITE" id="PS51755">
    <property type="entry name" value="OMPR_PHOB"/>
    <property type="match status" value="1"/>
</dbReference>
<dbReference type="InterPro" id="IPR001867">
    <property type="entry name" value="OmpR/PhoB-type_DNA-bd"/>
</dbReference>
<dbReference type="AlphaFoldDB" id="A0A0S2TAM1"/>
<gene>
    <name evidence="8" type="ORF">Tel_03050</name>
</gene>
<evidence type="ECO:0000259" key="6">
    <source>
        <dbReference type="PROSITE" id="PS50110"/>
    </source>
</evidence>
<evidence type="ECO:0000259" key="7">
    <source>
        <dbReference type="PROSITE" id="PS51755"/>
    </source>
</evidence>
<keyword evidence="1 4" id="KW-0597">Phosphoprotein</keyword>
<sequence length="233" mass="26872">MRIAIVEDDPDQAALLQAWLSAEDFDCHIFEDGIKAIKGLQKDNYDLVLLDWYLPQMTGTEVLEWIRNELDWKMPVIFVTQRDNEEDLAYALENGADDYVAKPIKPVVLMARIHALLRRVRGGGGESESDRVQSFGQFRFDPQSSQLFIQDTPIVLTQKEFELALFMFRNAGRLMSRSYLLENVWGHSAELNTRTLDTHISRLRKKLQLGEDSGWRLNSVYHQGYRLESVAGH</sequence>
<dbReference type="GO" id="GO:0005829">
    <property type="term" value="C:cytosol"/>
    <property type="evidence" value="ECO:0007669"/>
    <property type="project" value="TreeGrafter"/>
</dbReference>
<dbReference type="Gene3D" id="1.10.10.10">
    <property type="entry name" value="Winged helix-like DNA-binding domain superfamily/Winged helix DNA-binding domain"/>
    <property type="match status" value="1"/>
</dbReference>
<dbReference type="GO" id="GO:0006355">
    <property type="term" value="P:regulation of DNA-templated transcription"/>
    <property type="evidence" value="ECO:0007669"/>
    <property type="project" value="InterPro"/>
</dbReference>
<dbReference type="Proteomes" id="UP000055136">
    <property type="component" value="Chromosome"/>
</dbReference>
<feature type="modified residue" description="4-aspartylphosphate" evidence="4">
    <location>
        <position position="51"/>
    </location>
</feature>
<keyword evidence="3 5" id="KW-0238">DNA-binding</keyword>
<dbReference type="GO" id="GO:0032993">
    <property type="term" value="C:protein-DNA complex"/>
    <property type="evidence" value="ECO:0007669"/>
    <property type="project" value="TreeGrafter"/>
</dbReference>
<dbReference type="InterPro" id="IPR001789">
    <property type="entry name" value="Sig_transdc_resp-reg_receiver"/>
</dbReference>
<dbReference type="InterPro" id="IPR011006">
    <property type="entry name" value="CheY-like_superfamily"/>
</dbReference>
<organism evidence="8 9">
    <name type="scientific">Candidatus Tenderia electrophaga</name>
    <dbReference type="NCBI Taxonomy" id="1748243"/>
    <lineage>
        <taxon>Bacteria</taxon>
        <taxon>Pseudomonadati</taxon>
        <taxon>Pseudomonadota</taxon>
        <taxon>Gammaproteobacteria</taxon>
        <taxon>Candidatus Tenderiales</taxon>
        <taxon>Candidatus Tenderiaceae</taxon>
        <taxon>Candidatus Tenderia</taxon>
    </lineage>
</organism>
<dbReference type="Gene3D" id="6.10.250.690">
    <property type="match status" value="1"/>
</dbReference>
<proteinExistence type="predicted"/>
<dbReference type="KEGG" id="tee:Tel_03050"/>
<evidence type="ECO:0000256" key="1">
    <source>
        <dbReference type="ARBA" id="ARBA00022553"/>
    </source>
</evidence>
<dbReference type="Pfam" id="PF00072">
    <property type="entry name" value="Response_reg"/>
    <property type="match status" value="1"/>
</dbReference>
<dbReference type="CDD" id="cd00383">
    <property type="entry name" value="trans_reg_C"/>
    <property type="match status" value="1"/>
</dbReference>
<dbReference type="CDD" id="cd17574">
    <property type="entry name" value="REC_OmpR"/>
    <property type="match status" value="1"/>
</dbReference>
<protein>
    <recommendedName>
        <fullName evidence="10">Two-component system response regulator</fullName>
    </recommendedName>
</protein>
<feature type="domain" description="Response regulatory" evidence="6">
    <location>
        <begin position="2"/>
        <end position="117"/>
    </location>
</feature>
<feature type="domain" description="OmpR/PhoB-type" evidence="7">
    <location>
        <begin position="130"/>
        <end position="229"/>
    </location>
</feature>
<name>A0A0S2TAM1_9GAMM</name>